<feature type="domain" description="NrtR DNA-binding winged helix" evidence="2">
    <location>
        <begin position="167"/>
        <end position="221"/>
    </location>
</feature>
<dbReference type="InterPro" id="IPR054105">
    <property type="entry name" value="WHD_NrtR"/>
</dbReference>
<reference evidence="3" key="2">
    <citation type="submission" date="2020-09" db="EMBL/GenBank/DDBJ databases">
        <authorList>
            <person name="Sun Q."/>
            <person name="Ohkuma M."/>
        </authorList>
    </citation>
    <scope>NUCLEOTIDE SEQUENCE</scope>
    <source>
        <strain evidence="3">JCM 1480</strain>
    </source>
</reference>
<evidence type="ECO:0000313" key="4">
    <source>
        <dbReference type="Proteomes" id="UP000648535"/>
    </source>
</evidence>
<dbReference type="CDD" id="cd18873">
    <property type="entry name" value="NUDIX_NadM_like"/>
    <property type="match status" value="1"/>
</dbReference>
<dbReference type="AlphaFoldDB" id="A0A8H9KXV7"/>
<dbReference type="InterPro" id="IPR036390">
    <property type="entry name" value="WH_DNA-bd_sf"/>
</dbReference>
<dbReference type="Proteomes" id="UP000648535">
    <property type="component" value="Unassembled WGS sequence"/>
</dbReference>
<dbReference type="SUPFAM" id="SSF46785">
    <property type="entry name" value="Winged helix' DNA-binding domain"/>
    <property type="match status" value="1"/>
</dbReference>
<organism evidence="3 4">
    <name type="scientific">Curtobacterium luteum</name>
    <dbReference type="NCBI Taxonomy" id="33881"/>
    <lineage>
        <taxon>Bacteria</taxon>
        <taxon>Bacillati</taxon>
        <taxon>Actinomycetota</taxon>
        <taxon>Actinomycetes</taxon>
        <taxon>Micrococcales</taxon>
        <taxon>Microbacteriaceae</taxon>
        <taxon>Curtobacterium</taxon>
    </lineage>
</organism>
<proteinExistence type="predicted"/>
<name>A0A8H9KXV7_9MICO</name>
<dbReference type="GO" id="GO:0016787">
    <property type="term" value="F:hydrolase activity"/>
    <property type="evidence" value="ECO:0007669"/>
    <property type="project" value="UniProtKB-KW"/>
</dbReference>
<dbReference type="InterPro" id="IPR036388">
    <property type="entry name" value="WH-like_DNA-bd_sf"/>
</dbReference>
<keyword evidence="3" id="KW-0378">Hydrolase</keyword>
<protein>
    <submittedName>
        <fullName evidence="3">NUDIX hydrolase</fullName>
    </submittedName>
</protein>
<dbReference type="SUPFAM" id="SSF55811">
    <property type="entry name" value="Nudix"/>
    <property type="match status" value="1"/>
</dbReference>
<dbReference type="EMBL" id="BMOI01000004">
    <property type="protein sequence ID" value="GGK96799.1"/>
    <property type="molecule type" value="Genomic_DNA"/>
</dbReference>
<dbReference type="InterPro" id="IPR015797">
    <property type="entry name" value="NUDIX_hydrolase-like_dom_sf"/>
</dbReference>
<dbReference type="Gene3D" id="1.10.10.10">
    <property type="entry name" value="Winged helix-like DNA-binding domain superfamily/Winged helix DNA-binding domain"/>
    <property type="match status" value="1"/>
</dbReference>
<evidence type="ECO:0000256" key="1">
    <source>
        <dbReference type="SAM" id="MobiDB-lite"/>
    </source>
</evidence>
<dbReference type="PANTHER" id="PTHR43736:SF4">
    <property type="entry name" value="SLR1690 PROTEIN"/>
    <property type="match status" value="1"/>
</dbReference>
<accession>A0A8H9KXV7</accession>
<sequence length="226" mass="24458">MRKLGVVTLSAYRDPSGKRLVDYPRPSVAVDTAVLTVPVGEPLSVLQVRDAVDGDWRLPGTFVHEGERLASAVLRSLSDKAGVTGLAPSQLHVFDDPSRDSRGWVLSVAHLDTVPFSQLSPGLDGSRARLVPVDDATGMVHGHDEIVQFAVASLRAAYAATPDPRGLVAEPFTMTELRRVHEAVAGRALQPDSFRRAMLLGLVATEEKRAEGPGKPAGMYRRHDRR</sequence>
<dbReference type="Gene3D" id="3.90.79.10">
    <property type="entry name" value="Nucleoside Triphosphate Pyrophosphohydrolase"/>
    <property type="match status" value="1"/>
</dbReference>
<evidence type="ECO:0000313" key="3">
    <source>
        <dbReference type="EMBL" id="GGK96799.1"/>
    </source>
</evidence>
<evidence type="ECO:0000259" key="2">
    <source>
        <dbReference type="Pfam" id="PF21906"/>
    </source>
</evidence>
<gene>
    <name evidence="3" type="ORF">GCM10009769_13670</name>
</gene>
<dbReference type="PANTHER" id="PTHR43736">
    <property type="entry name" value="ADP-RIBOSE PYROPHOSPHATASE"/>
    <property type="match status" value="1"/>
</dbReference>
<feature type="region of interest" description="Disordered" evidence="1">
    <location>
        <begin position="207"/>
        <end position="226"/>
    </location>
</feature>
<comment type="caution">
    <text evidence="3">The sequence shown here is derived from an EMBL/GenBank/DDBJ whole genome shotgun (WGS) entry which is preliminary data.</text>
</comment>
<reference evidence="3" key="1">
    <citation type="journal article" date="2014" name="Int. J. Syst. Evol. Microbiol.">
        <title>Complete genome sequence of Corynebacterium casei LMG S-19264T (=DSM 44701T), isolated from a smear-ripened cheese.</title>
        <authorList>
            <consortium name="US DOE Joint Genome Institute (JGI-PGF)"/>
            <person name="Walter F."/>
            <person name="Albersmeier A."/>
            <person name="Kalinowski J."/>
            <person name="Ruckert C."/>
        </authorList>
    </citation>
    <scope>NUCLEOTIDE SEQUENCE</scope>
    <source>
        <strain evidence="3">JCM 1480</strain>
    </source>
</reference>
<dbReference type="Pfam" id="PF21906">
    <property type="entry name" value="WHD_NrtR"/>
    <property type="match status" value="1"/>
</dbReference>